<dbReference type="AlphaFoldDB" id="A0A7H9BKP8"/>
<protein>
    <submittedName>
        <fullName evidence="1">Uncharacterized protein</fullName>
    </submittedName>
</protein>
<dbReference type="EMBL" id="CP058627">
    <property type="protein sequence ID" value="QLG89069.1"/>
    <property type="molecule type" value="Genomic_DNA"/>
</dbReference>
<name>A0A7H9BKP8_9NEIS</name>
<dbReference type="KEGG" id="chiz:HQ393_12920"/>
<sequence length="124" mass="13950">MKNSKGRITVSSRIDFVRLASEKLDDAILVLIYDTTDERTTKSRTTLITYLLDIGMTTVAQAIEAHKSVVMFENPDEAIRVWQQISDHSHALGAHIFWHGLQDDAVHHAQLAARPKEVSPLAHH</sequence>
<organism evidence="1 2">
    <name type="scientific">Chitinibacter bivalviorum</name>
    <dbReference type="NCBI Taxonomy" id="2739434"/>
    <lineage>
        <taxon>Bacteria</taxon>
        <taxon>Pseudomonadati</taxon>
        <taxon>Pseudomonadota</taxon>
        <taxon>Betaproteobacteria</taxon>
        <taxon>Neisseriales</taxon>
        <taxon>Chitinibacteraceae</taxon>
        <taxon>Chitinibacter</taxon>
    </lineage>
</organism>
<evidence type="ECO:0000313" key="1">
    <source>
        <dbReference type="EMBL" id="QLG89069.1"/>
    </source>
</evidence>
<gene>
    <name evidence="1" type="ORF">HQ393_12920</name>
</gene>
<accession>A0A7H9BKP8</accession>
<dbReference type="Proteomes" id="UP000509597">
    <property type="component" value="Chromosome"/>
</dbReference>
<reference evidence="1 2" key="1">
    <citation type="submission" date="2020-07" db="EMBL/GenBank/DDBJ databases">
        <title>Complete genome sequence of Chitinibacter sp. 2T18.</title>
        <authorList>
            <person name="Bae J.-W."/>
            <person name="Choi J.-W."/>
        </authorList>
    </citation>
    <scope>NUCLEOTIDE SEQUENCE [LARGE SCALE GENOMIC DNA]</scope>
    <source>
        <strain evidence="1 2">2T18</strain>
    </source>
</reference>
<evidence type="ECO:0000313" key="2">
    <source>
        <dbReference type="Proteomes" id="UP000509597"/>
    </source>
</evidence>
<dbReference type="RefSeq" id="WP_179355570.1">
    <property type="nucleotide sequence ID" value="NZ_CP058627.1"/>
</dbReference>
<keyword evidence="2" id="KW-1185">Reference proteome</keyword>
<proteinExistence type="predicted"/>